<evidence type="ECO:0000313" key="2">
    <source>
        <dbReference type="EMBL" id="CAD0001196.1"/>
    </source>
</evidence>
<dbReference type="EMBL" id="CAIJDP010000053">
    <property type="protein sequence ID" value="CAD0001196.1"/>
    <property type="molecule type" value="Genomic_DNA"/>
</dbReference>
<feature type="transmembrane region" description="Helical" evidence="1">
    <location>
        <begin position="25"/>
        <end position="46"/>
    </location>
</feature>
<keyword evidence="3" id="KW-1185">Reference proteome</keyword>
<reference evidence="2 3" key="1">
    <citation type="submission" date="2020-06" db="EMBL/GenBank/DDBJ databases">
        <authorList>
            <person name="Criscuolo A."/>
        </authorList>
    </citation>
    <scope>NUCLEOTIDE SEQUENCE [LARGE SCALE GENOMIC DNA]</scope>
    <source>
        <strain evidence="3">CIP 111411</strain>
    </source>
</reference>
<dbReference type="AlphaFoldDB" id="A0A6V6YP88"/>
<sequence length="123" mass="13767">MIEWYKKVVFENYANFNGRARRSEYWYFALLNGIISIALSFVLGFISPSLGLAANLYSLAVLIPSIAVGVRRMHDVGKSGWFIIIPIYNLILACTEGEKGTNEYGPDPKNNFDEINEIGKAEA</sequence>
<protein>
    <recommendedName>
        <fullName evidence="4">DUF805 domain-containing protein</fullName>
    </recommendedName>
</protein>
<keyword evidence="1" id="KW-0472">Membrane</keyword>
<evidence type="ECO:0000256" key="1">
    <source>
        <dbReference type="SAM" id="Phobius"/>
    </source>
</evidence>
<comment type="caution">
    <text evidence="2">The sequence shown here is derived from an EMBL/GenBank/DDBJ whole genome shotgun (WGS) entry which is preliminary data.</text>
</comment>
<evidence type="ECO:0000313" key="3">
    <source>
        <dbReference type="Proteomes" id="UP000530060"/>
    </source>
</evidence>
<accession>A0A6V6YP88</accession>
<dbReference type="Proteomes" id="UP000530060">
    <property type="component" value="Unassembled WGS sequence"/>
</dbReference>
<dbReference type="GO" id="GO:0005886">
    <property type="term" value="C:plasma membrane"/>
    <property type="evidence" value="ECO:0007669"/>
    <property type="project" value="TreeGrafter"/>
</dbReference>
<dbReference type="Pfam" id="PF05656">
    <property type="entry name" value="DUF805"/>
    <property type="match status" value="1"/>
</dbReference>
<feature type="transmembrane region" description="Helical" evidence="1">
    <location>
        <begin position="52"/>
        <end position="70"/>
    </location>
</feature>
<gene>
    <name evidence="2" type="ORF">FLAT13_00427</name>
</gene>
<dbReference type="PANTHER" id="PTHR34980">
    <property type="entry name" value="INNER MEMBRANE PROTEIN-RELATED-RELATED"/>
    <property type="match status" value="1"/>
</dbReference>
<dbReference type="PANTHER" id="PTHR34980:SF2">
    <property type="entry name" value="INNER MEMBRANE PROTEIN YHAH-RELATED"/>
    <property type="match status" value="1"/>
</dbReference>
<dbReference type="InterPro" id="IPR008523">
    <property type="entry name" value="DUF805"/>
</dbReference>
<proteinExistence type="predicted"/>
<evidence type="ECO:0008006" key="4">
    <source>
        <dbReference type="Google" id="ProtNLM"/>
    </source>
</evidence>
<name>A0A6V6YP88_9FLAO</name>
<dbReference type="RefSeq" id="WP_078228969.1">
    <property type="nucleotide sequence ID" value="NZ_CAIJDP010000053.1"/>
</dbReference>
<keyword evidence="1" id="KW-0812">Transmembrane</keyword>
<keyword evidence="1" id="KW-1133">Transmembrane helix</keyword>
<organism evidence="2 3">
    <name type="scientific">Flavobacterium salmonis</name>
    <dbReference type="NCBI Taxonomy" id="2654844"/>
    <lineage>
        <taxon>Bacteria</taxon>
        <taxon>Pseudomonadati</taxon>
        <taxon>Bacteroidota</taxon>
        <taxon>Flavobacteriia</taxon>
        <taxon>Flavobacteriales</taxon>
        <taxon>Flavobacteriaceae</taxon>
        <taxon>Flavobacterium</taxon>
    </lineage>
</organism>